<sequence>MFRRRRFLKRSLSPTREPLVEIAGPAANRGGPVPLTHAEESNDSAHRRAADWVAEAGAGAREGGELAHAAESADAPNAPAAPDAPEAPLGEQSGAPPAPKPRTRLPTELMVQLFKTLRAARSRSQRKGGPRGWRCNFRDPFACTLVCSEWEQAASLVLWDMVALSTRAPVRKLMECSTASSRRLPDGKERVSIVRVLALDYREDEWLQVSEGEVVSFILQLHNLRAFKGTFHLHGSRTFVDILFAVLACPRVATLWTRLPEPPTPGSDGGLNFLTAVISGIAKLESLRIYTDETADAAHPRHSPLRDLRIRGFERSGSSHFTALLRACPSISSLDVLFTVVHTSFFTLLEGHPPLTSLRIGEDPAERTPVASAPRRFITARGSNLKSLVLQSIPADRWLIASLATCTPRLRTLGLIDCPRPYLSTHRRLTVDELAFLNEVKRGCPHFDWFSLGCKFAWDRETRVAQLFRNLGLKVSRFPDPFGVRLE</sequence>
<evidence type="ECO:0000256" key="1">
    <source>
        <dbReference type="SAM" id="MobiDB-lite"/>
    </source>
</evidence>
<dbReference type="EMBL" id="KZ997468">
    <property type="protein sequence ID" value="RKO87371.1"/>
    <property type="molecule type" value="Genomic_DNA"/>
</dbReference>
<feature type="compositionally biased region" description="Low complexity" evidence="1">
    <location>
        <begin position="66"/>
        <end position="88"/>
    </location>
</feature>
<feature type="non-terminal residue" evidence="2">
    <location>
        <position position="487"/>
    </location>
</feature>
<name>A0A4P9W4T8_9FUNG</name>
<protein>
    <recommendedName>
        <fullName evidence="4">F-box domain-containing protein</fullName>
    </recommendedName>
</protein>
<organism evidence="2 3">
    <name type="scientific">Blyttiomyces helicus</name>
    <dbReference type="NCBI Taxonomy" id="388810"/>
    <lineage>
        <taxon>Eukaryota</taxon>
        <taxon>Fungi</taxon>
        <taxon>Fungi incertae sedis</taxon>
        <taxon>Chytridiomycota</taxon>
        <taxon>Chytridiomycota incertae sedis</taxon>
        <taxon>Chytridiomycetes</taxon>
        <taxon>Chytridiomycetes incertae sedis</taxon>
        <taxon>Blyttiomyces</taxon>
    </lineage>
</organism>
<proteinExistence type="predicted"/>
<dbReference type="SUPFAM" id="SSF52047">
    <property type="entry name" value="RNI-like"/>
    <property type="match status" value="1"/>
</dbReference>
<feature type="compositionally biased region" description="Basic and acidic residues" evidence="1">
    <location>
        <begin position="37"/>
        <end position="50"/>
    </location>
</feature>
<accession>A0A4P9W4T8</accession>
<evidence type="ECO:0008006" key="4">
    <source>
        <dbReference type="Google" id="ProtNLM"/>
    </source>
</evidence>
<evidence type="ECO:0000313" key="2">
    <source>
        <dbReference type="EMBL" id="RKO87371.1"/>
    </source>
</evidence>
<gene>
    <name evidence="2" type="ORF">BDK51DRAFT_27322</name>
</gene>
<dbReference type="AlphaFoldDB" id="A0A4P9W4T8"/>
<reference evidence="3" key="1">
    <citation type="journal article" date="2018" name="Nat. Microbiol.">
        <title>Leveraging single-cell genomics to expand the fungal tree of life.</title>
        <authorList>
            <person name="Ahrendt S.R."/>
            <person name="Quandt C.A."/>
            <person name="Ciobanu D."/>
            <person name="Clum A."/>
            <person name="Salamov A."/>
            <person name="Andreopoulos B."/>
            <person name="Cheng J.F."/>
            <person name="Woyke T."/>
            <person name="Pelin A."/>
            <person name="Henrissat B."/>
            <person name="Reynolds N.K."/>
            <person name="Benny G.L."/>
            <person name="Smith M.E."/>
            <person name="James T.Y."/>
            <person name="Grigoriev I.V."/>
        </authorList>
    </citation>
    <scope>NUCLEOTIDE SEQUENCE [LARGE SCALE GENOMIC DNA]</scope>
</reference>
<dbReference type="Gene3D" id="3.80.10.10">
    <property type="entry name" value="Ribonuclease Inhibitor"/>
    <property type="match status" value="1"/>
</dbReference>
<evidence type="ECO:0000313" key="3">
    <source>
        <dbReference type="Proteomes" id="UP000269721"/>
    </source>
</evidence>
<dbReference type="InterPro" id="IPR032675">
    <property type="entry name" value="LRR_dom_sf"/>
</dbReference>
<dbReference type="Proteomes" id="UP000269721">
    <property type="component" value="Unassembled WGS sequence"/>
</dbReference>
<keyword evidence="3" id="KW-1185">Reference proteome</keyword>
<feature type="region of interest" description="Disordered" evidence="1">
    <location>
        <begin position="1"/>
        <end position="105"/>
    </location>
</feature>